<accession>A0AAV4QQV9</accession>
<sequence length="86" mass="9631">MVTFSKFHDAWRFSPNCAGPGDLFQTPSVSATMSNYDQPSSARAIVSIFFSLPSLHICSFLCLSTWIDNFFCLVHTGNFQRAERSS</sequence>
<proteinExistence type="predicted"/>
<keyword evidence="2" id="KW-1185">Reference proteome</keyword>
<reference evidence="1 2" key="1">
    <citation type="submission" date="2021-06" db="EMBL/GenBank/DDBJ databases">
        <title>Caerostris darwini draft genome.</title>
        <authorList>
            <person name="Kono N."/>
            <person name="Arakawa K."/>
        </authorList>
    </citation>
    <scope>NUCLEOTIDE SEQUENCE [LARGE SCALE GENOMIC DNA]</scope>
</reference>
<comment type="caution">
    <text evidence="1">The sequence shown here is derived from an EMBL/GenBank/DDBJ whole genome shotgun (WGS) entry which is preliminary data.</text>
</comment>
<protein>
    <submittedName>
        <fullName evidence="1">Uncharacterized protein</fullName>
    </submittedName>
</protein>
<organism evidence="1 2">
    <name type="scientific">Caerostris darwini</name>
    <dbReference type="NCBI Taxonomy" id="1538125"/>
    <lineage>
        <taxon>Eukaryota</taxon>
        <taxon>Metazoa</taxon>
        <taxon>Ecdysozoa</taxon>
        <taxon>Arthropoda</taxon>
        <taxon>Chelicerata</taxon>
        <taxon>Arachnida</taxon>
        <taxon>Araneae</taxon>
        <taxon>Araneomorphae</taxon>
        <taxon>Entelegynae</taxon>
        <taxon>Araneoidea</taxon>
        <taxon>Araneidae</taxon>
        <taxon>Caerostris</taxon>
    </lineage>
</organism>
<gene>
    <name evidence="1" type="ORF">CDAR_97281</name>
</gene>
<evidence type="ECO:0000313" key="1">
    <source>
        <dbReference type="EMBL" id="GIY10716.1"/>
    </source>
</evidence>
<dbReference type="EMBL" id="BPLQ01004782">
    <property type="protein sequence ID" value="GIY10716.1"/>
    <property type="molecule type" value="Genomic_DNA"/>
</dbReference>
<evidence type="ECO:0000313" key="2">
    <source>
        <dbReference type="Proteomes" id="UP001054837"/>
    </source>
</evidence>
<dbReference type="AlphaFoldDB" id="A0AAV4QQV9"/>
<name>A0AAV4QQV9_9ARAC</name>
<dbReference type="Proteomes" id="UP001054837">
    <property type="component" value="Unassembled WGS sequence"/>
</dbReference>